<gene>
    <name evidence="2" type="ORF">FK492_23670</name>
</gene>
<evidence type="ECO:0000313" key="3">
    <source>
        <dbReference type="Proteomes" id="UP000319715"/>
    </source>
</evidence>
<evidence type="ECO:0000256" key="1">
    <source>
        <dbReference type="ARBA" id="ARBA00022656"/>
    </source>
</evidence>
<dbReference type="InterPro" id="IPR025157">
    <property type="entry name" value="Hemagglutinin_rpt"/>
</dbReference>
<name>A0ABY2ZRS2_9GAMM</name>
<proteinExistence type="predicted"/>
<sequence length="99" mass="9967">MWWWPRATISASFSGGVASLGYGKSRSSSDSSTESTTQVASAVGAKNGNLLISAADQLTIGASDVAAGKDLTLAAKDIALLAAQDTVDNQSNQSSKSSG</sequence>
<keyword evidence="3" id="KW-1185">Reference proteome</keyword>
<organism evidence="2 3">
    <name type="scientific">Pantoea dispersa</name>
    <dbReference type="NCBI Taxonomy" id="59814"/>
    <lineage>
        <taxon>Bacteria</taxon>
        <taxon>Pseudomonadati</taxon>
        <taxon>Pseudomonadota</taxon>
        <taxon>Gammaproteobacteria</taxon>
        <taxon>Enterobacterales</taxon>
        <taxon>Erwiniaceae</taxon>
        <taxon>Pantoea</taxon>
    </lineage>
</organism>
<protein>
    <recommendedName>
        <fullName evidence="4">Adhesin</fullName>
    </recommendedName>
</protein>
<evidence type="ECO:0000313" key="2">
    <source>
        <dbReference type="EMBL" id="TQC63743.1"/>
    </source>
</evidence>
<dbReference type="Proteomes" id="UP000319715">
    <property type="component" value="Unassembled WGS sequence"/>
</dbReference>
<dbReference type="Pfam" id="PF13332">
    <property type="entry name" value="Fil_haemagg_2"/>
    <property type="match status" value="1"/>
</dbReference>
<accession>A0ABY2ZRS2</accession>
<feature type="non-terminal residue" evidence="2">
    <location>
        <position position="99"/>
    </location>
</feature>
<keyword evidence="1" id="KW-0800">Toxin</keyword>
<comment type="caution">
    <text evidence="2">The sequence shown here is derived from an EMBL/GenBank/DDBJ whole genome shotgun (WGS) entry which is preliminary data.</text>
</comment>
<dbReference type="EMBL" id="VICF01000029">
    <property type="protein sequence ID" value="TQC63743.1"/>
    <property type="molecule type" value="Genomic_DNA"/>
</dbReference>
<evidence type="ECO:0008006" key="4">
    <source>
        <dbReference type="Google" id="ProtNLM"/>
    </source>
</evidence>
<reference evidence="2 3" key="1">
    <citation type="submission" date="2019-06" db="EMBL/GenBank/DDBJ databases">
        <title>Pantoea dispersa Assembly.</title>
        <authorList>
            <person name="Wang J."/>
        </authorList>
    </citation>
    <scope>NUCLEOTIDE SEQUENCE [LARGE SCALE GENOMIC DNA]</scope>
    <source>
        <strain evidence="3">bio</strain>
    </source>
</reference>